<feature type="domain" description="Response regulatory" evidence="4">
    <location>
        <begin position="2"/>
        <end position="116"/>
    </location>
</feature>
<keyword evidence="1 3" id="KW-0238">DNA-binding</keyword>
<feature type="modified residue" description="4-aspartylphosphate" evidence="2">
    <location>
        <position position="51"/>
    </location>
</feature>
<dbReference type="Pfam" id="PF00486">
    <property type="entry name" value="Trans_reg_C"/>
    <property type="match status" value="1"/>
</dbReference>
<dbReference type="RefSeq" id="WP_379711715.1">
    <property type="nucleotide sequence ID" value="NZ_JBHTBS010000004.1"/>
</dbReference>
<sequence>MKVLVAEDEPRLAAFVARGLEEQGFVVDECHRGDDALMLASTRDYDALVLDIMMPGMDGLSVLRHLRESGNGVPALMLSARGAPEDRVEGLNQGADDYLAKPFHLDELVARVHALLRRSKGQVEPVLRAGCLELAMLDRELRVDGEVIELTTREFALLACLMGSPGRVFARTQLCERVWNYHHDPGTNVVDVCVQRLRKKLGESGDWIESVRGVGYRFRKD</sequence>
<evidence type="ECO:0000259" key="5">
    <source>
        <dbReference type="PROSITE" id="PS51755"/>
    </source>
</evidence>
<proteinExistence type="predicted"/>
<dbReference type="SMART" id="SM00862">
    <property type="entry name" value="Trans_reg_C"/>
    <property type="match status" value="1"/>
</dbReference>
<dbReference type="PROSITE" id="PS51755">
    <property type="entry name" value="OMPR_PHOB"/>
    <property type="match status" value="1"/>
</dbReference>
<dbReference type="SMART" id="SM00448">
    <property type="entry name" value="REC"/>
    <property type="match status" value="1"/>
</dbReference>
<dbReference type="PROSITE" id="PS50110">
    <property type="entry name" value="RESPONSE_REGULATORY"/>
    <property type="match status" value="1"/>
</dbReference>
<dbReference type="InterPro" id="IPR001867">
    <property type="entry name" value="OmpR/PhoB-type_DNA-bd"/>
</dbReference>
<comment type="caution">
    <text evidence="6">The sequence shown here is derived from an EMBL/GenBank/DDBJ whole genome shotgun (WGS) entry which is preliminary data.</text>
</comment>
<dbReference type="SUPFAM" id="SSF52172">
    <property type="entry name" value="CheY-like"/>
    <property type="match status" value="1"/>
</dbReference>
<keyword evidence="7" id="KW-1185">Reference proteome</keyword>
<dbReference type="InterPro" id="IPR011006">
    <property type="entry name" value="CheY-like_superfamily"/>
</dbReference>
<dbReference type="InterPro" id="IPR036388">
    <property type="entry name" value="WH-like_DNA-bd_sf"/>
</dbReference>
<dbReference type="CDD" id="cd00383">
    <property type="entry name" value="trans_reg_C"/>
    <property type="match status" value="1"/>
</dbReference>
<dbReference type="Gene3D" id="1.10.10.10">
    <property type="entry name" value="Winged helix-like DNA-binding domain superfamily/Winged helix DNA-binding domain"/>
    <property type="match status" value="1"/>
</dbReference>
<evidence type="ECO:0000256" key="2">
    <source>
        <dbReference type="PROSITE-ProRule" id="PRU00169"/>
    </source>
</evidence>
<gene>
    <name evidence="6" type="ORF">ACFQY0_09675</name>
</gene>
<dbReference type="EMBL" id="JBHTBS010000004">
    <property type="protein sequence ID" value="MFC7337443.1"/>
    <property type="molecule type" value="Genomic_DNA"/>
</dbReference>
<keyword evidence="2" id="KW-0597">Phosphoprotein</keyword>
<dbReference type="InterPro" id="IPR039420">
    <property type="entry name" value="WalR-like"/>
</dbReference>
<dbReference type="InterPro" id="IPR001789">
    <property type="entry name" value="Sig_transdc_resp-reg_receiver"/>
</dbReference>
<feature type="domain" description="OmpR/PhoB-type" evidence="5">
    <location>
        <begin position="124"/>
        <end position="220"/>
    </location>
</feature>
<evidence type="ECO:0000256" key="1">
    <source>
        <dbReference type="ARBA" id="ARBA00023125"/>
    </source>
</evidence>
<accession>A0ABW2L517</accession>
<feature type="DNA-binding region" description="OmpR/PhoB-type" evidence="3">
    <location>
        <begin position="124"/>
        <end position="220"/>
    </location>
</feature>
<dbReference type="PANTHER" id="PTHR48111">
    <property type="entry name" value="REGULATOR OF RPOS"/>
    <property type="match status" value="1"/>
</dbReference>
<dbReference type="Pfam" id="PF00072">
    <property type="entry name" value="Response_reg"/>
    <property type="match status" value="1"/>
</dbReference>
<dbReference type="PANTHER" id="PTHR48111:SF38">
    <property type="entry name" value="TWO-COMPONENT RESPONSE REGULATOR"/>
    <property type="match status" value="1"/>
</dbReference>
<dbReference type="Gene3D" id="3.40.50.2300">
    <property type="match status" value="1"/>
</dbReference>
<evidence type="ECO:0000259" key="4">
    <source>
        <dbReference type="PROSITE" id="PS50110"/>
    </source>
</evidence>
<name>A0ABW2L517_9BACT</name>
<protein>
    <submittedName>
        <fullName evidence="6">Response regulator transcription factor</fullName>
    </submittedName>
</protein>
<reference evidence="7" key="1">
    <citation type="journal article" date="2019" name="Int. J. Syst. Evol. Microbiol.">
        <title>The Global Catalogue of Microorganisms (GCM) 10K type strain sequencing project: providing services to taxonomists for standard genome sequencing and annotation.</title>
        <authorList>
            <consortium name="The Broad Institute Genomics Platform"/>
            <consortium name="The Broad Institute Genome Sequencing Center for Infectious Disease"/>
            <person name="Wu L."/>
            <person name="Ma J."/>
        </authorList>
    </citation>
    <scope>NUCLEOTIDE SEQUENCE [LARGE SCALE GENOMIC DNA]</scope>
    <source>
        <strain evidence="7">CGMCC 4.1467</strain>
    </source>
</reference>
<evidence type="ECO:0000313" key="7">
    <source>
        <dbReference type="Proteomes" id="UP001596472"/>
    </source>
</evidence>
<evidence type="ECO:0000256" key="3">
    <source>
        <dbReference type="PROSITE-ProRule" id="PRU01091"/>
    </source>
</evidence>
<dbReference type="Proteomes" id="UP001596472">
    <property type="component" value="Unassembled WGS sequence"/>
</dbReference>
<dbReference type="Gene3D" id="6.10.250.690">
    <property type="match status" value="1"/>
</dbReference>
<evidence type="ECO:0000313" key="6">
    <source>
        <dbReference type="EMBL" id="MFC7337443.1"/>
    </source>
</evidence>
<organism evidence="6 7">
    <name type="scientific">Haloferula chungangensis</name>
    <dbReference type="NCBI Taxonomy" id="1048331"/>
    <lineage>
        <taxon>Bacteria</taxon>
        <taxon>Pseudomonadati</taxon>
        <taxon>Verrucomicrobiota</taxon>
        <taxon>Verrucomicrobiia</taxon>
        <taxon>Verrucomicrobiales</taxon>
        <taxon>Verrucomicrobiaceae</taxon>
        <taxon>Haloferula</taxon>
    </lineage>
</organism>